<feature type="region of interest" description="Disordered" evidence="1">
    <location>
        <begin position="102"/>
        <end position="195"/>
    </location>
</feature>
<dbReference type="Proteomes" id="UP000248349">
    <property type="component" value="Unassembled WGS sequence"/>
</dbReference>
<proteinExistence type="predicted"/>
<dbReference type="GeneID" id="37077663"/>
<reference evidence="2 3" key="1">
    <citation type="submission" date="2016-12" db="EMBL/GenBank/DDBJ databases">
        <title>The genomes of Aspergillus section Nigri reveals drivers in fungal speciation.</title>
        <authorList>
            <consortium name="DOE Joint Genome Institute"/>
            <person name="Vesth T.C."/>
            <person name="Nybo J."/>
            <person name="Theobald S."/>
            <person name="Brandl J."/>
            <person name="Frisvad J.C."/>
            <person name="Nielsen K.F."/>
            <person name="Lyhne E.K."/>
            <person name="Kogle M.E."/>
            <person name="Kuo A."/>
            <person name="Riley R."/>
            <person name="Clum A."/>
            <person name="Nolan M."/>
            <person name="Lipzen A."/>
            <person name="Salamov A."/>
            <person name="Henrissat B."/>
            <person name="Wiebenga A."/>
            <person name="De Vries R.P."/>
            <person name="Grigoriev I.V."/>
            <person name="Mortensen U.H."/>
            <person name="Andersen M.R."/>
            <person name="Baker S.E."/>
        </authorList>
    </citation>
    <scope>NUCLEOTIDE SEQUENCE [LARGE SCALE GENOMIC DNA]</scope>
    <source>
        <strain evidence="2 3">JOP 1030-1</strain>
    </source>
</reference>
<protein>
    <recommendedName>
        <fullName evidence="4">Cullin binding protein CanA</fullName>
    </recommendedName>
</protein>
<sequence>MPLSDHAPRLEYLKRSASFLEAASPSTAAHLMSIHNTIIRNEFKPLNQRQQDFACGACGCIRNPTSTRTVQVSRRKKKLAGSTGEGATVLICLRCRRRTVKPSKKESVRSTTPSTPATTVLNPSPTQSSISTMSFSGQSAPAPADQNKGAKSAENASSKKRAKARKQGGLQALMASKQQSRPASSSLDLFDFLQQ</sequence>
<evidence type="ECO:0008006" key="4">
    <source>
        <dbReference type="Google" id="ProtNLM"/>
    </source>
</evidence>
<dbReference type="EMBL" id="KZ821218">
    <property type="protein sequence ID" value="PYH49702.1"/>
    <property type="molecule type" value="Genomic_DNA"/>
</dbReference>
<dbReference type="STRING" id="1450539.A0A319AU75"/>
<evidence type="ECO:0000313" key="3">
    <source>
        <dbReference type="Proteomes" id="UP000248349"/>
    </source>
</evidence>
<name>A0A319AU75_9EURO</name>
<accession>A0A319AU75</accession>
<dbReference type="Pfam" id="PF04032">
    <property type="entry name" value="Rpr2"/>
    <property type="match status" value="1"/>
</dbReference>
<keyword evidence="3" id="KW-1185">Reference proteome</keyword>
<evidence type="ECO:0000313" key="2">
    <source>
        <dbReference type="EMBL" id="PYH49702.1"/>
    </source>
</evidence>
<dbReference type="InterPro" id="IPR007175">
    <property type="entry name" value="Rpr2/Snm1/Rpp21"/>
</dbReference>
<feature type="compositionally biased region" description="Polar residues" evidence="1">
    <location>
        <begin position="176"/>
        <end position="195"/>
    </location>
</feature>
<feature type="compositionally biased region" description="Low complexity" evidence="1">
    <location>
        <begin position="147"/>
        <end position="156"/>
    </location>
</feature>
<dbReference type="AlphaFoldDB" id="A0A319AU75"/>
<dbReference type="GO" id="GO:0006396">
    <property type="term" value="P:RNA processing"/>
    <property type="evidence" value="ECO:0007669"/>
    <property type="project" value="InterPro"/>
</dbReference>
<feature type="compositionally biased region" description="Polar residues" evidence="1">
    <location>
        <begin position="109"/>
        <end position="139"/>
    </location>
</feature>
<dbReference type="OrthoDB" id="438080at2759"/>
<gene>
    <name evidence="2" type="ORF">BP01DRAFT_3670</name>
</gene>
<organism evidence="2 3">
    <name type="scientific">Aspergillus saccharolyticus JOP 1030-1</name>
    <dbReference type="NCBI Taxonomy" id="1450539"/>
    <lineage>
        <taxon>Eukaryota</taxon>
        <taxon>Fungi</taxon>
        <taxon>Dikarya</taxon>
        <taxon>Ascomycota</taxon>
        <taxon>Pezizomycotina</taxon>
        <taxon>Eurotiomycetes</taxon>
        <taxon>Eurotiomycetidae</taxon>
        <taxon>Eurotiales</taxon>
        <taxon>Aspergillaceae</taxon>
        <taxon>Aspergillus</taxon>
        <taxon>Aspergillus subgen. Circumdati</taxon>
    </lineage>
</organism>
<dbReference type="RefSeq" id="XP_025435684.1">
    <property type="nucleotide sequence ID" value="XM_025576434.1"/>
</dbReference>
<evidence type="ECO:0000256" key="1">
    <source>
        <dbReference type="SAM" id="MobiDB-lite"/>
    </source>
</evidence>